<name>A0AC58TSH4_TOBAC</name>
<dbReference type="RefSeq" id="XP_075100171.1">
    <property type="nucleotide sequence ID" value="XM_075244070.1"/>
</dbReference>
<gene>
    <name evidence="2" type="primary">LOC107799805</name>
</gene>
<keyword evidence="1" id="KW-1185">Reference proteome</keyword>
<reference evidence="1" key="1">
    <citation type="journal article" date="2014" name="Nat. Commun.">
        <title>The tobacco genome sequence and its comparison with those of tomato and potato.</title>
        <authorList>
            <person name="Sierro N."/>
            <person name="Battey J.N."/>
            <person name="Ouadi S."/>
            <person name="Bakaher N."/>
            <person name="Bovet L."/>
            <person name="Willig A."/>
            <person name="Goepfert S."/>
            <person name="Peitsch M.C."/>
            <person name="Ivanov N.V."/>
        </authorList>
    </citation>
    <scope>NUCLEOTIDE SEQUENCE [LARGE SCALE GENOMIC DNA]</scope>
</reference>
<dbReference type="Proteomes" id="UP000790787">
    <property type="component" value="Chromosome 22"/>
</dbReference>
<protein>
    <submittedName>
        <fullName evidence="2">Protein argonaute 5-like</fullName>
    </submittedName>
</protein>
<proteinExistence type="predicted"/>
<reference evidence="2" key="2">
    <citation type="submission" date="2025-08" db="UniProtKB">
        <authorList>
            <consortium name="RefSeq"/>
        </authorList>
    </citation>
    <scope>IDENTIFICATION</scope>
    <source>
        <tissue evidence="2">Leaf</tissue>
    </source>
</reference>
<sequence length="977" mass="108569">MSERGRGRRGGGGRTPSSSSGGRGTGGPSSSGGRGAGGPSSSDGHGGRTFSSGGSPAFNAPPASQPQRPAMTVSSVSREVEQKLSLQPSSSQRPVVAQPVQQPAPATGVQPPRPPPASSKSIRVPNRPGYGTVGRKCLIRANHFLVHVADRDLHHYDVTISPEVLSKKVCREIMSQLVNDYKQSHLGGRNLAYDGGKSVYTAGPLPFSSKDFIIKLDGNSGGAKREREFKVSIKFAAKADLHHLKQFLQCRQSDAPQETIQALDVALRASPSAKYEVVGRSFFHHTLGDYGLLTDGLEYWKGYYQSLRPTQMGLSLNIDMSARAFYESIYVHEYVARYLNLRDLNRLMSDRDRIKVKRVLKGVKVEVSHHGIRRYRISGLSAQPVKEIMFSVDDTGMKTSVVDYFRQKYNIVLRFPMLPAIQAGSDAKPMYLPMEICQIVPGQRYTKMLNGRQVTEMLKATCQRPVDREKSIVKIVSSNNYVADEMVKEFGIEVRSELTTIDARVLQPPMLKYHESGQESRVDPRIGQWNMINKKMVNGGKVDTWTCVSFSRVDPSPFCRALIEMCCSKGMVFNPQPLVPIRSAHAGQIEKTLVDIHTASTQKLATMEHQLKHLQLLIVILPEVSGYYGTIKRVCETDLGIVSQCCQPRNLSRPNKQYLENLALKINVKVGGRNSVLEQAVHRRIPFLTDIPTIVFGADVTHPQPGEDSSPSIAAVVASMDWPEVSQYRCLVSAQPHRKEIIEDLYQKHGDPERGIVHGGMIRELLIAFRRSTGIKPGRIIFYRDGVSEGQFNQVLLEEMDAIRKACTSLEEGYLPRVTFVVVQKRHHTRLFPVNHNDRNMTDKSGNILPGTVVDTKICHPTEFDFYLCSHAGIKGTSRPTHYHVLFDENGFTADAIQNLTNFLCYTYARCTRSVSIVPPAYYAHLAAFRARYYLEGDMSDTGSTSGGGGRATRDQLAAVKPLPKIKDNVRDVMFYC</sequence>
<organism evidence="1 2">
    <name type="scientific">Nicotiana tabacum</name>
    <name type="common">Common tobacco</name>
    <dbReference type="NCBI Taxonomy" id="4097"/>
    <lineage>
        <taxon>Eukaryota</taxon>
        <taxon>Viridiplantae</taxon>
        <taxon>Streptophyta</taxon>
        <taxon>Embryophyta</taxon>
        <taxon>Tracheophyta</taxon>
        <taxon>Spermatophyta</taxon>
        <taxon>Magnoliopsida</taxon>
        <taxon>eudicotyledons</taxon>
        <taxon>Gunneridae</taxon>
        <taxon>Pentapetalae</taxon>
        <taxon>asterids</taxon>
        <taxon>lamiids</taxon>
        <taxon>Solanales</taxon>
        <taxon>Solanaceae</taxon>
        <taxon>Nicotianoideae</taxon>
        <taxon>Nicotianeae</taxon>
        <taxon>Nicotiana</taxon>
    </lineage>
</organism>
<accession>A0AC58TSH4</accession>
<evidence type="ECO:0000313" key="2">
    <source>
        <dbReference type="RefSeq" id="XP_075100171.1"/>
    </source>
</evidence>
<evidence type="ECO:0000313" key="1">
    <source>
        <dbReference type="Proteomes" id="UP000790787"/>
    </source>
</evidence>